<dbReference type="SUPFAM" id="SSF50037">
    <property type="entry name" value="C-terminal domain of transcriptional repressors"/>
    <property type="match status" value="1"/>
</dbReference>
<keyword evidence="1" id="KW-0408">Iron</keyword>
<dbReference type="PANTHER" id="PTHR42954:SF2">
    <property type="entry name" value="FE(2+) TRANSPORT PROTEIN A"/>
    <property type="match status" value="1"/>
</dbReference>
<evidence type="ECO:0000259" key="2">
    <source>
        <dbReference type="SMART" id="SM00899"/>
    </source>
</evidence>
<organism evidence="3 4">
    <name type="scientific">Sediminispirochaeta smaragdinae (strain DSM 11293 / JCM 15392 / SEBR 4228)</name>
    <name type="common">Spirochaeta smaragdinae</name>
    <dbReference type="NCBI Taxonomy" id="573413"/>
    <lineage>
        <taxon>Bacteria</taxon>
        <taxon>Pseudomonadati</taxon>
        <taxon>Spirochaetota</taxon>
        <taxon>Spirochaetia</taxon>
        <taxon>Spirochaetales</taxon>
        <taxon>Spirochaetaceae</taxon>
        <taxon>Sediminispirochaeta</taxon>
    </lineage>
</organism>
<keyword evidence="4" id="KW-1185">Reference proteome</keyword>
<dbReference type="SMART" id="SM00899">
    <property type="entry name" value="FeoA"/>
    <property type="match status" value="1"/>
</dbReference>
<dbReference type="OrthoDB" id="9811076at2"/>
<accession>E1R8H8</accession>
<dbReference type="InterPro" id="IPR008988">
    <property type="entry name" value="Transcriptional_repressor_C"/>
</dbReference>
<gene>
    <name evidence="3" type="ordered locus">Spirs_0165</name>
</gene>
<feature type="domain" description="Ferrous iron transporter FeoA-like" evidence="2">
    <location>
        <begin position="3"/>
        <end position="75"/>
    </location>
</feature>
<reference evidence="3 4" key="1">
    <citation type="journal article" date="2010" name="Stand. Genomic Sci.">
        <title>Complete genome sequence of Spirochaeta smaragdinae type strain (SEBR 4228).</title>
        <authorList>
            <person name="Mavromatis K."/>
            <person name="Yasawong M."/>
            <person name="Chertkov O."/>
            <person name="Lapidus A."/>
            <person name="Lucas S."/>
            <person name="Nolan M."/>
            <person name="Del Rio T.G."/>
            <person name="Tice H."/>
            <person name="Cheng J.F."/>
            <person name="Pitluck S."/>
            <person name="Liolios K."/>
            <person name="Ivanova N."/>
            <person name="Tapia R."/>
            <person name="Han C."/>
            <person name="Bruce D."/>
            <person name="Goodwin L."/>
            <person name="Pati A."/>
            <person name="Chen A."/>
            <person name="Palaniappan K."/>
            <person name="Land M."/>
            <person name="Hauser L."/>
            <person name="Chang Y.J."/>
            <person name="Jeffries C.D."/>
            <person name="Detter J.C."/>
            <person name="Rohde M."/>
            <person name="Brambilla E."/>
            <person name="Spring S."/>
            <person name="Goker M."/>
            <person name="Sikorski J."/>
            <person name="Woyke T."/>
            <person name="Bristow J."/>
            <person name="Eisen J.A."/>
            <person name="Markowitz V."/>
            <person name="Hugenholtz P."/>
            <person name="Klenk H.P."/>
            <person name="Kyrpides N.C."/>
        </authorList>
    </citation>
    <scope>NUCLEOTIDE SEQUENCE [LARGE SCALE GENOMIC DNA]</scope>
    <source>
        <strain evidence="4">DSM 11293 / JCM 15392 / SEBR 4228</strain>
    </source>
</reference>
<dbReference type="KEGG" id="ssm:Spirs_0165"/>
<dbReference type="InterPro" id="IPR052713">
    <property type="entry name" value="FeoA"/>
</dbReference>
<dbReference type="PANTHER" id="PTHR42954">
    <property type="entry name" value="FE(2+) TRANSPORT PROTEIN A"/>
    <property type="match status" value="1"/>
</dbReference>
<dbReference type="InterPro" id="IPR007167">
    <property type="entry name" value="Fe-transptr_FeoA-like"/>
</dbReference>
<name>E1R8H8_SEDSS</name>
<dbReference type="Pfam" id="PF04023">
    <property type="entry name" value="FeoA"/>
    <property type="match status" value="1"/>
</dbReference>
<evidence type="ECO:0000256" key="1">
    <source>
        <dbReference type="ARBA" id="ARBA00023004"/>
    </source>
</evidence>
<dbReference type="eggNOG" id="COG1918">
    <property type="taxonomic scope" value="Bacteria"/>
</dbReference>
<protein>
    <submittedName>
        <fullName evidence="3">FeoA family protein</fullName>
    </submittedName>
</protein>
<evidence type="ECO:0000313" key="3">
    <source>
        <dbReference type="EMBL" id="ADK79322.1"/>
    </source>
</evidence>
<dbReference type="GO" id="GO:0046914">
    <property type="term" value="F:transition metal ion binding"/>
    <property type="evidence" value="ECO:0007669"/>
    <property type="project" value="InterPro"/>
</dbReference>
<sequence length="92" mass="10235">MKKTLSQYRQGDIVTITRLNGSGRLKNRLMELGFRRGETISIIRYAPLKDPVEILVAGCNVSLRVEEADMIEVEPAKDQYIHAAEGECAGSL</sequence>
<dbReference type="STRING" id="573413.Spirs_0165"/>
<dbReference type="Gene3D" id="2.30.30.90">
    <property type="match status" value="1"/>
</dbReference>
<proteinExistence type="predicted"/>
<dbReference type="EMBL" id="CP002116">
    <property type="protein sequence ID" value="ADK79322.1"/>
    <property type="molecule type" value="Genomic_DNA"/>
</dbReference>
<evidence type="ECO:0000313" key="4">
    <source>
        <dbReference type="Proteomes" id="UP000002318"/>
    </source>
</evidence>
<dbReference type="AlphaFoldDB" id="E1R8H8"/>
<dbReference type="InterPro" id="IPR038157">
    <property type="entry name" value="FeoA_core_dom"/>
</dbReference>
<dbReference type="HOGENOM" id="CLU_150646_12_4_12"/>
<dbReference type="Proteomes" id="UP000002318">
    <property type="component" value="Chromosome"/>
</dbReference>
<dbReference type="RefSeq" id="WP_013252786.1">
    <property type="nucleotide sequence ID" value="NC_014364.1"/>
</dbReference>